<dbReference type="NCBIfam" id="TIGR04183">
    <property type="entry name" value="Por_Secre_tail"/>
    <property type="match status" value="1"/>
</dbReference>
<keyword evidence="1" id="KW-0732">Signal</keyword>
<evidence type="ECO:0000313" key="4">
    <source>
        <dbReference type="Proteomes" id="UP000643701"/>
    </source>
</evidence>
<dbReference type="Pfam" id="PF18962">
    <property type="entry name" value="Por_Secre_tail"/>
    <property type="match status" value="1"/>
</dbReference>
<evidence type="ECO:0000256" key="1">
    <source>
        <dbReference type="ARBA" id="ARBA00022729"/>
    </source>
</evidence>
<comment type="caution">
    <text evidence="3">The sequence shown here is derived from an EMBL/GenBank/DDBJ whole genome shotgun (WGS) entry which is preliminary data.</text>
</comment>
<proteinExistence type="predicted"/>
<gene>
    <name evidence="3" type="ORF">G7034_02880</name>
</gene>
<dbReference type="Proteomes" id="UP000643701">
    <property type="component" value="Unassembled WGS sequence"/>
</dbReference>
<sequence>MKKIISILALFLCFGVSYGQLFVSDGSNFTSDGELVIYTNEDVVNEGTIEFKEQTQASDQPDFVVDGGLDNSASTATLTFTETRLVIGSGGSNSSSTDVYKFQDRDATTQIGDEVKYVVLDKDGGTVDVTAGHLGIRNHFTSTAGTLNADDPTAGVITLLNRSATQVAQVLPSTGGTARLESERYFTANRAWRFISPSVTTATSIQANWMEGATIHTQNPVPGFGTHITGDPANGFDENTSGWNSLFTFDNVNQAWGVLPDVDTETLASPTAYRILVRGDRSVDTSIDDTNSPETVLRNRGELNIGDMTALTTLSTTNDDFNLIGNPYHSQVDMDAVLTDASTTGIKSTHYYIWDPNISGNGGYATIVLNDGGTTANGSDGNEFLQPMQAAFVQTAASGTPSITFKEAHKKTDDANPTATFAMEKYINLKIHPADDYTPHGLALDGIRINFGDSNMNSAEDDYLHPRNIDETLSRLIDADRYSVEYRNNPVEFEVLQLQLNNFRHTDYIFEVDLVNEFNHEIFIKDNYTEEMILVDSDHFTYEFQVDEGISESIDDLRFQIVFGDETFSTDEFDNDAISLYPNPSSGSFKIAGENIMGETQVAVYNQLGQKVYTKNFEANKTLSVTDFKAATGVYFVKVQSNERNYNLKLQIK</sequence>
<dbReference type="EMBL" id="JAANAS010000033">
    <property type="protein sequence ID" value="NGZ89190.1"/>
    <property type="molecule type" value="Genomic_DNA"/>
</dbReference>
<accession>A0A967AGW9</accession>
<evidence type="ECO:0000259" key="2">
    <source>
        <dbReference type="Pfam" id="PF18962"/>
    </source>
</evidence>
<evidence type="ECO:0000313" key="3">
    <source>
        <dbReference type="EMBL" id="NGZ89190.1"/>
    </source>
</evidence>
<keyword evidence="4" id="KW-1185">Reference proteome</keyword>
<protein>
    <submittedName>
        <fullName evidence="3">T9SS type A sorting domain-containing protein</fullName>
    </submittedName>
</protein>
<name>A0A967AGW9_9FLAO</name>
<dbReference type="AlphaFoldDB" id="A0A967AGW9"/>
<dbReference type="RefSeq" id="WP_166399459.1">
    <property type="nucleotide sequence ID" value="NZ_JAANAS010000033.1"/>
</dbReference>
<organism evidence="3 4">
    <name type="scientific">Psychroflexus maritimus</name>
    <dbReference type="NCBI Taxonomy" id="2714865"/>
    <lineage>
        <taxon>Bacteria</taxon>
        <taxon>Pseudomonadati</taxon>
        <taxon>Bacteroidota</taxon>
        <taxon>Flavobacteriia</taxon>
        <taxon>Flavobacteriales</taxon>
        <taxon>Flavobacteriaceae</taxon>
        <taxon>Psychroflexus</taxon>
    </lineage>
</organism>
<feature type="domain" description="Secretion system C-terminal sorting" evidence="2">
    <location>
        <begin position="580"/>
        <end position="650"/>
    </location>
</feature>
<dbReference type="InterPro" id="IPR026444">
    <property type="entry name" value="Secre_tail"/>
</dbReference>
<reference evidence="3" key="1">
    <citation type="submission" date="2020-03" db="EMBL/GenBank/DDBJ databases">
        <title>Psychroflexus Maritimus sp. nov., isolate from marine sediment.</title>
        <authorList>
            <person name="Zhong Y.-L."/>
        </authorList>
    </citation>
    <scope>NUCLEOTIDE SEQUENCE</scope>
    <source>
        <strain evidence="3">C1</strain>
    </source>
</reference>